<comment type="caution">
    <text evidence="5">The sequence shown here is derived from an EMBL/GenBank/DDBJ whole genome shotgun (WGS) entry which is preliminary data.</text>
</comment>
<accession>A0A9P6WZ38</accession>
<keyword evidence="6" id="KW-1185">Reference proteome</keyword>
<dbReference type="EMBL" id="JAANQT010003074">
    <property type="protein sequence ID" value="KAG1301459.1"/>
    <property type="molecule type" value="Genomic_DNA"/>
</dbReference>
<evidence type="ECO:0000259" key="4">
    <source>
        <dbReference type="Pfam" id="PF08701"/>
    </source>
</evidence>
<feature type="compositionally biased region" description="Basic residues" evidence="3">
    <location>
        <begin position="76"/>
        <end position="89"/>
    </location>
</feature>
<dbReference type="InterPro" id="IPR014813">
    <property type="entry name" value="Gnl3_N_dom"/>
</dbReference>
<evidence type="ECO:0000256" key="1">
    <source>
        <dbReference type="ARBA" id="ARBA00004123"/>
    </source>
</evidence>
<feature type="compositionally biased region" description="Basic residues" evidence="3">
    <location>
        <begin position="1"/>
        <end position="21"/>
    </location>
</feature>
<feature type="compositionally biased region" description="Basic and acidic residues" evidence="3">
    <location>
        <begin position="56"/>
        <end position="75"/>
    </location>
</feature>
<feature type="domain" description="Guanine nucleotide-binding protein-like 3 N-terminal" evidence="4">
    <location>
        <begin position="14"/>
        <end position="87"/>
    </location>
</feature>
<evidence type="ECO:0000313" key="6">
    <source>
        <dbReference type="Proteomes" id="UP000716291"/>
    </source>
</evidence>
<feature type="compositionally biased region" description="Basic and acidic residues" evidence="3">
    <location>
        <begin position="22"/>
        <end position="37"/>
    </location>
</feature>
<proteinExistence type="predicted"/>
<evidence type="ECO:0000256" key="3">
    <source>
        <dbReference type="SAM" id="MobiDB-lite"/>
    </source>
</evidence>
<protein>
    <recommendedName>
        <fullName evidence="4">Guanine nucleotide-binding protein-like 3 N-terminal domain-containing protein</fullName>
    </recommendedName>
</protein>
<dbReference type="Proteomes" id="UP000716291">
    <property type="component" value="Unassembled WGS sequence"/>
</dbReference>
<sequence>MVPKKRQSKRVRMAHRYRIAGRIKDHQRKERRGEKKNLKGNRKSKKDPGIPNNWPFKEELLNEVERQRQEAEEEKKKKKALNKKKKTTPKKTLVEEEITENDLEKSEE</sequence>
<dbReference type="OrthoDB" id="10266128at2759"/>
<organism evidence="5 6">
    <name type="scientific">Rhizopus oryzae</name>
    <name type="common">Mucormycosis agent</name>
    <name type="synonym">Rhizopus arrhizus var. delemar</name>
    <dbReference type="NCBI Taxonomy" id="64495"/>
    <lineage>
        <taxon>Eukaryota</taxon>
        <taxon>Fungi</taxon>
        <taxon>Fungi incertae sedis</taxon>
        <taxon>Mucoromycota</taxon>
        <taxon>Mucoromycotina</taxon>
        <taxon>Mucoromycetes</taxon>
        <taxon>Mucorales</taxon>
        <taxon>Mucorineae</taxon>
        <taxon>Rhizopodaceae</taxon>
        <taxon>Rhizopus</taxon>
    </lineage>
</organism>
<comment type="subcellular location">
    <subcellularLocation>
        <location evidence="1">Nucleus</location>
    </subcellularLocation>
</comment>
<evidence type="ECO:0000256" key="2">
    <source>
        <dbReference type="ARBA" id="ARBA00023242"/>
    </source>
</evidence>
<feature type="region of interest" description="Disordered" evidence="3">
    <location>
        <begin position="1"/>
        <end position="108"/>
    </location>
</feature>
<keyword evidence="2" id="KW-0539">Nucleus</keyword>
<name>A0A9P6WZ38_RHIOR</name>
<evidence type="ECO:0000313" key="5">
    <source>
        <dbReference type="EMBL" id="KAG1301459.1"/>
    </source>
</evidence>
<dbReference type="Pfam" id="PF08701">
    <property type="entry name" value="GN3L_Grn1"/>
    <property type="match status" value="1"/>
</dbReference>
<gene>
    <name evidence="5" type="ORF">G6F64_011784</name>
</gene>
<dbReference type="GO" id="GO:0005634">
    <property type="term" value="C:nucleus"/>
    <property type="evidence" value="ECO:0007669"/>
    <property type="project" value="UniProtKB-SubCell"/>
</dbReference>
<reference evidence="5" key="1">
    <citation type="journal article" date="2020" name="Microb. Genom.">
        <title>Genetic diversity of clinical and environmental Mucorales isolates obtained from an investigation of mucormycosis cases among solid organ transplant recipients.</title>
        <authorList>
            <person name="Nguyen M.H."/>
            <person name="Kaul D."/>
            <person name="Muto C."/>
            <person name="Cheng S.J."/>
            <person name="Richter R.A."/>
            <person name="Bruno V.M."/>
            <person name="Liu G."/>
            <person name="Beyhan S."/>
            <person name="Sundermann A.J."/>
            <person name="Mounaud S."/>
            <person name="Pasculle A.W."/>
            <person name="Nierman W.C."/>
            <person name="Driscoll E."/>
            <person name="Cumbie R."/>
            <person name="Clancy C.J."/>
            <person name="Dupont C.L."/>
        </authorList>
    </citation>
    <scope>NUCLEOTIDE SEQUENCE</scope>
    <source>
        <strain evidence="5">GL11</strain>
    </source>
</reference>
<dbReference type="AlphaFoldDB" id="A0A9P6WZ38"/>